<dbReference type="NCBIfam" id="NF003802">
    <property type="entry name" value="PRK05388.1"/>
    <property type="match status" value="1"/>
</dbReference>
<evidence type="ECO:0000256" key="4">
    <source>
        <dbReference type="ARBA" id="ARBA00022813"/>
    </source>
</evidence>
<dbReference type="Proteomes" id="UP001500604">
    <property type="component" value="Unassembled WGS sequence"/>
</dbReference>
<dbReference type="HAMAP" id="MF_01106">
    <property type="entry name" value="ArgJ"/>
    <property type="match status" value="1"/>
</dbReference>
<dbReference type="Gene3D" id="3.10.20.340">
    <property type="entry name" value="ArgJ beta chain, C-terminal domain"/>
    <property type="match status" value="1"/>
</dbReference>
<evidence type="ECO:0000256" key="1">
    <source>
        <dbReference type="ARBA" id="ARBA00006774"/>
    </source>
</evidence>
<keyword evidence="8" id="KW-1185">Reference proteome</keyword>
<comment type="pathway">
    <text evidence="6">Amino-acid biosynthesis; L-arginine biosynthesis; N(2)-acetyl-L-ornithine from L-glutamate: step 1/4.</text>
</comment>
<feature type="binding site" evidence="6">
    <location>
        <position position="191"/>
    </location>
    <ligand>
        <name>substrate</name>
    </ligand>
</feature>
<keyword evidence="6" id="KW-0055">Arginine biosynthesis</keyword>
<dbReference type="PANTHER" id="PTHR23100:SF0">
    <property type="entry name" value="ARGININE BIOSYNTHESIS BIFUNCTIONAL PROTEIN ARGJ, MITOCHONDRIAL"/>
    <property type="match status" value="1"/>
</dbReference>
<dbReference type="InterPro" id="IPR042195">
    <property type="entry name" value="ArgJ_beta_C"/>
</dbReference>
<feature type="binding site" evidence="6">
    <location>
        <position position="278"/>
    </location>
    <ligand>
        <name>substrate</name>
    </ligand>
</feature>
<evidence type="ECO:0000256" key="6">
    <source>
        <dbReference type="HAMAP-Rule" id="MF_01106"/>
    </source>
</evidence>
<dbReference type="Pfam" id="PF01960">
    <property type="entry name" value="ArgJ"/>
    <property type="match status" value="1"/>
</dbReference>
<comment type="catalytic activity">
    <reaction evidence="6">
        <text>L-glutamate + acetyl-CoA = N-acetyl-L-glutamate + CoA + H(+)</text>
        <dbReference type="Rhea" id="RHEA:24292"/>
        <dbReference type="ChEBI" id="CHEBI:15378"/>
        <dbReference type="ChEBI" id="CHEBI:29985"/>
        <dbReference type="ChEBI" id="CHEBI:44337"/>
        <dbReference type="ChEBI" id="CHEBI:57287"/>
        <dbReference type="ChEBI" id="CHEBI:57288"/>
        <dbReference type="EC" id="2.3.1.1"/>
    </reaction>
</comment>
<evidence type="ECO:0000313" key="7">
    <source>
        <dbReference type="EMBL" id="GAA4648584.1"/>
    </source>
</evidence>
<comment type="similarity">
    <text evidence="1 6">Belongs to the ArgJ family.</text>
</comment>
<comment type="catalytic activity">
    <reaction evidence="6">
        <text>N(2)-acetyl-L-ornithine + L-glutamate = N-acetyl-L-glutamate + L-ornithine</text>
        <dbReference type="Rhea" id="RHEA:15349"/>
        <dbReference type="ChEBI" id="CHEBI:29985"/>
        <dbReference type="ChEBI" id="CHEBI:44337"/>
        <dbReference type="ChEBI" id="CHEBI:46911"/>
        <dbReference type="ChEBI" id="CHEBI:57805"/>
        <dbReference type="EC" id="2.3.1.35"/>
    </reaction>
</comment>
<comment type="pathway">
    <text evidence="6">Amino-acid biosynthesis; L-arginine biosynthesis; L-ornithine and N-acetyl-L-glutamate from L-glutamate and N(2)-acetyl-L-ornithine (cyclic): step 1/1.</text>
</comment>
<keyword evidence="5 6" id="KW-0012">Acyltransferase</keyword>
<dbReference type="SUPFAM" id="SSF56266">
    <property type="entry name" value="DmpA/ArgJ-like"/>
    <property type="match status" value="1"/>
</dbReference>
<dbReference type="NCBIfam" id="TIGR00120">
    <property type="entry name" value="ArgJ"/>
    <property type="match status" value="1"/>
</dbReference>
<keyword evidence="3 6" id="KW-0808">Transferase</keyword>
<keyword evidence="4 6" id="KW-0068">Autocatalytic cleavage</keyword>
<evidence type="ECO:0000313" key="8">
    <source>
        <dbReference type="Proteomes" id="UP001500604"/>
    </source>
</evidence>
<reference evidence="8" key="1">
    <citation type="journal article" date="2019" name="Int. J. Syst. Evol. Microbiol.">
        <title>The Global Catalogue of Microorganisms (GCM) 10K type strain sequencing project: providing services to taxonomists for standard genome sequencing and annotation.</title>
        <authorList>
            <consortium name="The Broad Institute Genomics Platform"/>
            <consortium name="The Broad Institute Genome Sequencing Center for Infectious Disease"/>
            <person name="Wu L."/>
            <person name="Ma J."/>
        </authorList>
    </citation>
    <scope>NUCLEOTIDE SEQUENCE [LARGE SCALE GENOMIC DNA]</scope>
    <source>
        <strain evidence="8">JCM 17805</strain>
    </source>
</reference>
<gene>
    <name evidence="6 7" type="primary">argJ</name>
    <name evidence="7" type="ORF">GCM10023116_08530</name>
</gene>
<feature type="binding site" evidence="6">
    <location>
        <position position="402"/>
    </location>
    <ligand>
        <name>substrate</name>
    </ligand>
</feature>
<feature type="binding site" evidence="6">
    <location>
        <position position="180"/>
    </location>
    <ligand>
        <name>substrate</name>
    </ligand>
</feature>
<proteinExistence type="inferred from homology"/>
<evidence type="ECO:0000256" key="5">
    <source>
        <dbReference type="ARBA" id="ARBA00023315"/>
    </source>
</evidence>
<feature type="site" description="Involved in the stabilization of negative charge on the oxyanion by the formation of the oxyanion hole" evidence="6">
    <location>
        <position position="115"/>
    </location>
</feature>
<dbReference type="Gene3D" id="3.60.70.12">
    <property type="entry name" value="L-amino peptidase D-ALA esterase/amidase"/>
    <property type="match status" value="1"/>
</dbReference>
<keyword evidence="6" id="KW-0028">Amino-acid biosynthesis</keyword>
<dbReference type="RefSeq" id="WP_345194248.1">
    <property type="nucleotide sequence ID" value="NZ_BAABFL010000081.1"/>
</dbReference>
<organism evidence="7 8">
    <name type="scientific">Kistimonas scapharcae</name>
    <dbReference type="NCBI Taxonomy" id="1036133"/>
    <lineage>
        <taxon>Bacteria</taxon>
        <taxon>Pseudomonadati</taxon>
        <taxon>Pseudomonadota</taxon>
        <taxon>Gammaproteobacteria</taxon>
        <taxon>Oceanospirillales</taxon>
        <taxon>Endozoicomonadaceae</taxon>
        <taxon>Kistimonas</taxon>
    </lineage>
</organism>
<protein>
    <recommendedName>
        <fullName evidence="6">Arginine biosynthesis bifunctional protein ArgJ</fullName>
    </recommendedName>
    <domain>
        <recommendedName>
            <fullName evidence="6">Glutamate N-acetyltransferase</fullName>
            <ecNumber evidence="6">2.3.1.35</ecNumber>
        </recommendedName>
        <alternativeName>
            <fullName evidence="6">Ornithine acetyltransferase</fullName>
            <shortName evidence="6">OATase</shortName>
        </alternativeName>
        <alternativeName>
            <fullName evidence="6">Ornithine transacetylase</fullName>
        </alternativeName>
    </domain>
    <domain>
        <recommendedName>
            <fullName evidence="6">Amino-acid acetyltransferase</fullName>
            <ecNumber evidence="6">2.3.1.1</ecNumber>
        </recommendedName>
        <alternativeName>
            <fullName evidence="6">N-acetylglutamate synthase</fullName>
            <shortName evidence="6">AGSase</shortName>
        </alternativeName>
    </domain>
    <component>
        <recommendedName>
            <fullName evidence="6">Arginine biosynthesis bifunctional protein ArgJ alpha chain</fullName>
        </recommendedName>
    </component>
    <component>
        <recommendedName>
            <fullName evidence="6">Arginine biosynthesis bifunctional protein ArgJ beta chain</fullName>
        </recommendedName>
    </component>
</protein>
<sequence>MASEQPLIHAMYPVKGFRLGTVEAGIRYPNRKDLVVMTWPEEASVAGVFTRNRFCAAPVELSRQRLAGAPCALVVNTGNANAGTGKQGLEDAETCTARLAEVLGCLPEQVLAFSTGVIGEYMPVPTLLSGLPACVERLAESEVAWYQAAEGIMTTDTRPKGESVCFEHEGAVYTLTGIAKGAGMIRPDMATMLAFIATDVSIEEALLQQVLNEATNRSFNRITVDGDTSTNDACLLVATGSAGNEHIVNTEQPLYRVLSEQVAMLCQRLAQSLVRDAEGATKFVSVVVEQAGSRQEALEVAYTVAHSPLVKTALFASDPNWGRILAAVGRANINDLDVASISIFLGDVCIVTDGGVEPDYREAAGQAVMDQVEIVIRIVLSRGGATETVWTSDLSHDYVSINAEYRT</sequence>
<accession>A0ABP8UZJ4</accession>
<dbReference type="PANTHER" id="PTHR23100">
    <property type="entry name" value="ARGININE BIOSYNTHESIS BIFUNCTIONAL PROTEIN ARGJ"/>
    <property type="match status" value="1"/>
</dbReference>
<evidence type="ECO:0000256" key="3">
    <source>
        <dbReference type="ARBA" id="ARBA00022679"/>
    </source>
</evidence>
<comment type="subunit">
    <text evidence="2 6">Heterotetramer of two alpha and two beta chains.</text>
</comment>
<name>A0ABP8UZJ4_9GAMM</name>
<comment type="subcellular location">
    <subcellularLocation>
        <location evidence="6">Cytoplasm</location>
    </subcellularLocation>
</comment>
<feature type="site" description="Involved in the stabilization of negative charge on the oxyanion by the formation of the oxyanion hole" evidence="6">
    <location>
        <position position="116"/>
    </location>
</feature>
<keyword evidence="6" id="KW-0511">Multifunctional enzyme</keyword>
<feature type="chain" id="PRO_5044913274" description="Arginine biosynthesis bifunctional protein ArgJ alpha chain" evidence="6">
    <location>
        <begin position="1"/>
        <end position="190"/>
    </location>
</feature>
<feature type="binding site" evidence="6">
    <location>
        <position position="407"/>
    </location>
    <ligand>
        <name>substrate</name>
    </ligand>
</feature>
<comment type="caution">
    <text evidence="7">The sequence shown here is derived from an EMBL/GenBank/DDBJ whole genome shotgun (WGS) entry which is preliminary data.</text>
</comment>
<keyword evidence="6" id="KW-0963">Cytoplasm</keyword>
<dbReference type="InterPro" id="IPR002813">
    <property type="entry name" value="Arg_biosynth_ArgJ"/>
</dbReference>
<dbReference type="EC" id="2.3.1.35" evidence="6"/>
<dbReference type="EC" id="2.3.1.1" evidence="6"/>
<feature type="site" description="Cleavage; by autolysis" evidence="6">
    <location>
        <begin position="190"/>
        <end position="191"/>
    </location>
</feature>
<feature type="binding site" evidence="6">
    <location>
        <position position="154"/>
    </location>
    <ligand>
        <name>substrate</name>
    </ligand>
</feature>
<dbReference type="CDD" id="cd02152">
    <property type="entry name" value="OAT"/>
    <property type="match status" value="1"/>
</dbReference>
<dbReference type="InterPro" id="IPR016117">
    <property type="entry name" value="ArgJ-like_dom_sf"/>
</dbReference>
<feature type="active site" description="Nucleophile" evidence="6">
    <location>
        <position position="191"/>
    </location>
</feature>
<feature type="chain" id="PRO_5044913275" description="Arginine biosynthesis bifunctional protein ArgJ beta chain" evidence="6">
    <location>
        <begin position="191"/>
        <end position="407"/>
    </location>
</feature>
<comment type="function">
    <text evidence="6">Catalyzes two activities which are involved in the cyclic version of arginine biosynthesis: the synthesis of N-acetylglutamate from glutamate and acetyl-CoA as the acetyl donor, and of ornithine by transacetylation between N(2)-acetylornithine and glutamate.</text>
</comment>
<evidence type="ECO:0000256" key="2">
    <source>
        <dbReference type="ARBA" id="ARBA00011475"/>
    </source>
</evidence>
<dbReference type="EMBL" id="BAABFL010000081">
    <property type="protein sequence ID" value="GAA4648584.1"/>
    <property type="molecule type" value="Genomic_DNA"/>
</dbReference>